<dbReference type="CDD" id="cd00201">
    <property type="entry name" value="WW"/>
    <property type="match status" value="1"/>
</dbReference>
<gene>
    <name evidence="3" type="ORF">N0F65_006919</name>
</gene>
<dbReference type="InterPro" id="IPR001202">
    <property type="entry name" value="WW_dom"/>
</dbReference>
<proteinExistence type="predicted"/>
<dbReference type="Pfam" id="PF00397">
    <property type="entry name" value="WW"/>
    <property type="match status" value="1"/>
</dbReference>
<dbReference type="Proteomes" id="UP001146120">
    <property type="component" value="Unassembled WGS sequence"/>
</dbReference>
<dbReference type="AlphaFoldDB" id="A0AAV2ZJR4"/>
<dbReference type="SUPFAM" id="SSF51045">
    <property type="entry name" value="WW domain"/>
    <property type="match status" value="1"/>
</dbReference>
<dbReference type="EMBL" id="DAKRPA010000004">
    <property type="protein sequence ID" value="DBA04917.1"/>
    <property type="molecule type" value="Genomic_DNA"/>
</dbReference>
<feature type="region of interest" description="Disordered" evidence="1">
    <location>
        <begin position="20"/>
        <end position="43"/>
    </location>
</feature>
<feature type="compositionally biased region" description="Polar residues" evidence="1">
    <location>
        <begin position="234"/>
        <end position="257"/>
    </location>
</feature>
<evidence type="ECO:0000259" key="2">
    <source>
        <dbReference type="PROSITE" id="PS50020"/>
    </source>
</evidence>
<evidence type="ECO:0000256" key="1">
    <source>
        <dbReference type="SAM" id="MobiDB-lite"/>
    </source>
</evidence>
<comment type="caution">
    <text evidence="3">The sequence shown here is derived from an EMBL/GenBank/DDBJ whole genome shotgun (WGS) entry which is preliminary data.</text>
</comment>
<dbReference type="SMART" id="SM00456">
    <property type="entry name" value="WW"/>
    <property type="match status" value="2"/>
</dbReference>
<protein>
    <recommendedName>
        <fullName evidence="2">WW domain-containing protein</fullName>
    </recommendedName>
</protein>
<dbReference type="PROSITE" id="PS50020">
    <property type="entry name" value="WW_DOMAIN_2"/>
    <property type="match status" value="1"/>
</dbReference>
<feature type="compositionally biased region" description="Basic and acidic residues" evidence="1">
    <location>
        <begin position="33"/>
        <end position="43"/>
    </location>
</feature>
<keyword evidence="4" id="KW-1185">Reference proteome</keyword>
<dbReference type="InterPro" id="IPR036020">
    <property type="entry name" value="WW_dom_sf"/>
</dbReference>
<reference evidence="3" key="2">
    <citation type="journal article" date="2023" name="Microbiol Resour">
        <title>Decontamination and Annotation of the Draft Genome Sequence of the Oomycete Lagenidium giganteum ARSEF 373.</title>
        <authorList>
            <person name="Morgan W.R."/>
            <person name="Tartar A."/>
        </authorList>
    </citation>
    <scope>NUCLEOTIDE SEQUENCE</scope>
    <source>
        <strain evidence="3">ARSEF 373</strain>
    </source>
</reference>
<name>A0AAV2ZJR4_9STRA</name>
<feature type="compositionally biased region" description="Basic and acidic residues" evidence="1">
    <location>
        <begin position="221"/>
        <end position="233"/>
    </location>
</feature>
<accession>A0AAV2ZJR4</accession>
<feature type="domain" description="WW" evidence="2">
    <location>
        <begin position="176"/>
        <end position="197"/>
    </location>
</feature>
<organism evidence="3 4">
    <name type="scientific">Lagenidium giganteum</name>
    <dbReference type="NCBI Taxonomy" id="4803"/>
    <lineage>
        <taxon>Eukaryota</taxon>
        <taxon>Sar</taxon>
        <taxon>Stramenopiles</taxon>
        <taxon>Oomycota</taxon>
        <taxon>Peronosporomycetes</taxon>
        <taxon>Pythiales</taxon>
        <taxon>Pythiaceae</taxon>
    </lineage>
</organism>
<dbReference type="Gene3D" id="2.20.70.10">
    <property type="match status" value="2"/>
</dbReference>
<sequence>KTERLQKELEAQRARAEALKHLNATGSGPSRAELARHQQERQRLANPLTAAAQRHVPQPSYSGQDSLVRDNTLQMLAQRRAKEMHASMQSAARNGLESTGGVPIASKAELPDGWTAVQDPSSNSTYYWNKVFMLEADIMMALCALTHVLRVPNQKTNETSWDHPGKVRPVKLTDPESGTSYYWNKETQETTWTRPSAPKTISFEEALAAKSKLDAILQKCGDPKGTKRSRSPEKTTSPSKAKNRAITRTTESPTRAN</sequence>
<reference evidence="3" key="1">
    <citation type="submission" date="2022-11" db="EMBL/GenBank/DDBJ databases">
        <authorList>
            <person name="Morgan W.R."/>
            <person name="Tartar A."/>
        </authorList>
    </citation>
    <scope>NUCLEOTIDE SEQUENCE</scope>
    <source>
        <strain evidence="3">ARSEF 373</strain>
    </source>
</reference>
<feature type="non-terminal residue" evidence="3">
    <location>
        <position position="1"/>
    </location>
</feature>
<feature type="region of interest" description="Disordered" evidence="1">
    <location>
        <begin position="218"/>
        <end position="257"/>
    </location>
</feature>
<evidence type="ECO:0000313" key="3">
    <source>
        <dbReference type="EMBL" id="DBA04917.1"/>
    </source>
</evidence>
<evidence type="ECO:0000313" key="4">
    <source>
        <dbReference type="Proteomes" id="UP001146120"/>
    </source>
</evidence>